<sequence length="379" mass="44014">MEQRRRESFRESRFRVKNSLAVRERRLDGARRYTDFRRKVKHHEFLESLDDQIPVIDLAPLSTNDDEAVRKVIQDVGSAVEEWGFFQVLNHGVPLELVDRLEEEAVAFFTLPLEEKKKICRTFDQPLGYYNAELTKNHRDWKEVFDFLVRGSIVLPDESSTTHLPITNQWPENPPALREAAEAYAKSTEQLAFRILGLLSQSLGLPAEYFRKYFQNHTSRVRLNYYPVCPIPDLALGVSRHKDPSAFTILVQDEVGGLQVRRRDGQWIGVKPRREAFVINVGAVFQMWSNDRFKSVEHQVVVNENRARLSFPLFFSPSASTDVKPAPELLSESNPTRYHPMNWGFFMRKRNDGNFKQYGEDIQIDHFAVSRASPYKPSL</sequence>
<dbReference type="PROSITE" id="PS51471">
    <property type="entry name" value="FE2OG_OXY"/>
    <property type="match status" value="1"/>
</dbReference>
<comment type="caution">
    <text evidence="6">The sequence shown here is derived from an EMBL/GenBank/DDBJ whole genome shotgun (WGS) entry which is preliminary data.</text>
</comment>
<dbReference type="AlphaFoldDB" id="A0ABD1Z560"/>
<evidence type="ECO:0000259" key="5">
    <source>
        <dbReference type="PROSITE" id="PS51471"/>
    </source>
</evidence>
<keyword evidence="4" id="KW-0560">Oxidoreductase</keyword>
<evidence type="ECO:0000256" key="4">
    <source>
        <dbReference type="RuleBase" id="RU003682"/>
    </source>
</evidence>
<evidence type="ECO:0000313" key="7">
    <source>
        <dbReference type="Proteomes" id="UP001605036"/>
    </source>
</evidence>
<dbReference type="GO" id="GO:0016491">
    <property type="term" value="F:oxidoreductase activity"/>
    <property type="evidence" value="ECO:0007669"/>
    <property type="project" value="UniProtKB-KW"/>
</dbReference>
<dbReference type="Pfam" id="PF14226">
    <property type="entry name" value="DIOX_N"/>
    <property type="match status" value="1"/>
</dbReference>
<dbReference type="Gene3D" id="2.60.120.330">
    <property type="entry name" value="B-lactam Antibiotic, Isopenicillin N Synthase, Chain"/>
    <property type="match status" value="1"/>
</dbReference>
<feature type="domain" description="Fe2OG dioxygenase" evidence="5">
    <location>
        <begin position="217"/>
        <end position="317"/>
    </location>
</feature>
<proteinExistence type="inferred from homology"/>
<protein>
    <recommendedName>
        <fullName evidence="5">Fe2OG dioxygenase domain-containing protein</fullName>
    </recommendedName>
</protein>
<keyword evidence="7" id="KW-1185">Reference proteome</keyword>
<accession>A0ABD1Z560</accession>
<evidence type="ECO:0000256" key="1">
    <source>
        <dbReference type="ARBA" id="ARBA00008056"/>
    </source>
</evidence>
<keyword evidence="3 4" id="KW-0408">Iron</keyword>
<dbReference type="FunFam" id="2.60.120.330:FF:000012">
    <property type="entry name" value="Gibberellin 20 oxidase 1"/>
    <property type="match status" value="1"/>
</dbReference>
<organism evidence="6 7">
    <name type="scientific">Riccia fluitans</name>
    <dbReference type="NCBI Taxonomy" id="41844"/>
    <lineage>
        <taxon>Eukaryota</taxon>
        <taxon>Viridiplantae</taxon>
        <taxon>Streptophyta</taxon>
        <taxon>Embryophyta</taxon>
        <taxon>Marchantiophyta</taxon>
        <taxon>Marchantiopsida</taxon>
        <taxon>Marchantiidae</taxon>
        <taxon>Marchantiales</taxon>
        <taxon>Ricciaceae</taxon>
        <taxon>Riccia</taxon>
    </lineage>
</organism>
<dbReference type="PANTHER" id="PTHR47991">
    <property type="entry name" value="OXOGLUTARATE/IRON-DEPENDENT DIOXYGENASE"/>
    <property type="match status" value="1"/>
</dbReference>
<evidence type="ECO:0000256" key="3">
    <source>
        <dbReference type="ARBA" id="ARBA00023004"/>
    </source>
</evidence>
<gene>
    <name evidence="6" type="ORF">R1flu_010437</name>
</gene>
<reference evidence="6 7" key="1">
    <citation type="submission" date="2024-09" db="EMBL/GenBank/DDBJ databases">
        <title>Chromosome-scale assembly of Riccia fluitans.</title>
        <authorList>
            <person name="Paukszto L."/>
            <person name="Sawicki J."/>
            <person name="Karawczyk K."/>
            <person name="Piernik-Szablinska J."/>
            <person name="Szczecinska M."/>
            <person name="Mazdziarz M."/>
        </authorList>
    </citation>
    <scope>NUCLEOTIDE SEQUENCE [LARGE SCALE GENOMIC DNA]</scope>
    <source>
        <strain evidence="6">Rf_01</strain>
        <tissue evidence="6">Aerial parts of the thallus</tissue>
    </source>
</reference>
<dbReference type="EMBL" id="JBHFFA010000002">
    <property type="protein sequence ID" value="KAL2642850.1"/>
    <property type="molecule type" value="Genomic_DNA"/>
</dbReference>
<dbReference type="PRINTS" id="PR00682">
    <property type="entry name" value="IPNSYNTHASE"/>
</dbReference>
<evidence type="ECO:0000256" key="2">
    <source>
        <dbReference type="ARBA" id="ARBA00022723"/>
    </source>
</evidence>
<dbReference type="InterPro" id="IPR005123">
    <property type="entry name" value="Oxoglu/Fe-dep_dioxygenase_dom"/>
</dbReference>
<comment type="similarity">
    <text evidence="1 4">Belongs to the iron/ascorbate-dependent oxidoreductase family.</text>
</comment>
<evidence type="ECO:0000313" key="6">
    <source>
        <dbReference type="EMBL" id="KAL2642850.1"/>
    </source>
</evidence>
<dbReference type="InterPro" id="IPR027443">
    <property type="entry name" value="IPNS-like_sf"/>
</dbReference>
<dbReference type="InterPro" id="IPR044861">
    <property type="entry name" value="IPNS-like_FE2OG_OXY"/>
</dbReference>
<dbReference type="Proteomes" id="UP001605036">
    <property type="component" value="Unassembled WGS sequence"/>
</dbReference>
<dbReference type="InterPro" id="IPR026992">
    <property type="entry name" value="DIOX_N"/>
</dbReference>
<dbReference type="GO" id="GO:0046872">
    <property type="term" value="F:metal ion binding"/>
    <property type="evidence" value="ECO:0007669"/>
    <property type="project" value="UniProtKB-KW"/>
</dbReference>
<dbReference type="InterPro" id="IPR050295">
    <property type="entry name" value="Plant_2OG-oxidoreductases"/>
</dbReference>
<dbReference type="SUPFAM" id="SSF51197">
    <property type="entry name" value="Clavaminate synthase-like"/>
    <property type="match status" value="1"/>
</dbReference>
<name>A0ABD1Z560_9MARC</name>
<keyword evidence="2 4" id="KW-0479">Metal-binding</keyword>
<dbReference type="Pfam" id="PF03171">
    <property type="entry name" value="2OG-FeII_Oxy"/>
    <property type="match status" value="1"/>
</dbReference>